<keyword evidence="3" id="KW-1185">Reference proteome</keyword>
<evidence type="ECO:0000313" key="3">
    <source>
        <dbReference type="Proteomes" id="UP000270743"/>
    </source>
</evidence>
<reference evidence="2 3" key="1">
    <citation type="submission" date="2018-12" db="EMBL/GenBank/DDBJ databases">
        <authorList>
            <person name="Criscuolo A."/>
        </authorList>
    </citation>
    <scope>NUCLEOTIDE SEQUENCE [LARGE SCALE GENOMIC DNA]</scope>
    <source>
        <strain evidence="2">ACIP1116241</strain>
    </source>
</reference>
<evidence type="ECO:0000313" key="2">
    <source>
        <dbReference type="EMBL" id="VDS10071.1"/>
    </source>
</evidence>
<name>A0A447IRF3_9RHOB</name>
<organism evidence="2 3">
    <name type="scientific">Paracoccus haematequi</name>
    <dbReference type="NCBI Taxonomy" id="2491866"/>
    <lineage>
        <taxon>Bacteria</taxon>
        <taxon>Pseudomonadati</taxon>
        <taxon>Pseudomonadota</taxon>
        <taxon>Alphaproteobacteria</taxon>
        <taxon>Rhodobacterales</taxon>
        <taxon>Paracoccaceae</taxon>
        <taxon>Paracoccus</taxon>
    </lineage>
</organism>
<feature type="coiled-coil region" evidence="1">
    <location>
        <begin position="4"/>
        <end position="34"/>
    </location>
</feature>
<dbReference type="Proteomes" id="UP000270743">
    <property type="component" value="Unassembled WGS sequence"/>
</dbReference>
<protein>
    <submittedName>
        <fullName evidence="2">Uncharacterized protein</fullName>
    </submittedName>
</protein>
<evidence type="ECO:0000256" key="1">
    <source>
        <dbReference type="SAM" id="Coils"/>
    </source>
</evidence>
<gene>
    <name evidence="2" type="ORF">PARHAE_03282</name>
</gene>
<dbReference type="EMBL" id="UZWE01000050">
    <property type="protein sequence ID" value="VDS10071.1"/>
    <property type="molecule type" value="Genomic_DNA"/>
</dbReference>
<accession>A0A447IRF3</accession>
<dbReference type="RefSeq" id="WP_126155677.1">
    <property type="nucleotide sequence ID" value="NZ_UZWE01000050.1"/>
</dbReference>
<dbReference type="AlphaFoldDB" id="A0A447IRF3"/>
<sequence length="198" mass="21811">MDMIATLRAEQSALRARLQEIDQLLEEYAKWEARVASVFGPHGAPNQVSPEATQVPQEATTERPITPIAEFEKAVLEVLGTAESPRNRTDLLSDLEAAGIVVGGSDPRNTLSARLTRMPQIINLKGHGYWLKDRPYEPAMYFGADDLLTEREPEPPVMSLGIAPDETPGTSQGVEQGSNPITAAFREFLEKRDDDDLL</sequence>
<proteinExistence type="predicted"/>
<dbReference type="OrthoDB" id="7872036at2"/>
<keyword evidence="1" id="KW-0175">Coiled coil</keyword>